<reference evidence="1 2" key="1">
    <citation type="submission" date="2024-09" db="EMBL/GenBank/DDBJ databases">
        <authorList>
            <person name="Sun Q."/>
            <person name="Mori K."/>
        </authorList>
    </citation>
    <scope>NUCLEOTIDE SEQUENCE [LARGE SCALE GENOMIC DNA]</scope>
    <source>
        <strain evidence="1 2">CCM 7609</strain>
    </source>
</reference>
<name>A0ABV5FU81_9MICC</name>
<sequence>MTARPSWRVAVDEVPVVLFSGRAEAPEVDEVMEAILPRARTR</sequence>
<keyword evidence="2" id="KW-1185">Reference proteome</keyword>
<dbReference type="Proteomes" id="UP001589575">
    <property type="component" value="Unassembled WGS sequence"/>
</dbReference>
<comment type="caution">
    <text evidence="1">The sequence shown here is derived from an EMBL/GenBank/DDBJ whole genome shotgun (WGS) entry which is preliminary data.</text>
</comment>
<gene>
    <name evidence="1" type="ORF">ACFFX0_00845</name>
</gene>
<accession>A0ABV5FU81</accession>
<protein>
    <submittedName>
        <fullName evidence="1">Uncharacterized protein</fullName>
    </submittedName>
</protein>
<proteinExistence type="predicted"/>
<evidence type="ECO:0000313" key="2">
    <source>
        <dbReference type="Proteomes" id="UP001589575"/>
    </source>
</evidence>
<dbReference type="EMBL" id="JBHMFI010000001">
    <property type="protein sequence ID" value="MFB9069823.1"/>
    <property type="molecule type" value="Genomic_DNA"/>
</dbReference>
<evidence type="ECO:0000313" key="1">
    <source>
        <dbReference type="EMBL" id="MFB9069823.1"/>
    </source>
</evidence>
<organism evidence="1 2">
    <name type="scientific">Citricoccus parietis</name>
    <dbReference type="NCBI Taxonomy" id="592307"/>
    <lineage>
        <taxon>Bacteria</taxon>
        <taxon>Bacillati</taxon>
        <taxon>Actinomycetota</taxon>
        <taxon>Actinomycetes</taxon>
        <taxon>Micrococcales</taxon>
        <taxon>Micrococcaceae</taxon>
        <taxon>Citricoccus</taxon>
    </lineage>
</organism>